<evidence type="ECO:0000256" key="1">
    <source>
        <dbReference type="SAM" id="MobiDB-lite"/>
    </source>
</evidence>
<dbReference type="AlphaFoldDB" id="A0A833SEW6"/>
<feature type="region of interest" description="Disordered" evidence="1">
    <location>
        <begin position="1"/>
        <end position="134"/>
    </location>
</feature>
<feature type="compositionally biased region" description="Low complexity" evidence="1">
    <location>
        <begin position="30"/>
        <end position="45"/>
    </location>
</feature>
<protein>
    <submittedName>
        <fullName evidence="2">Uncharacterized protein</fullName>
    </submittedName>
</protein>
<feature type="region of interest" description="Disordered" evidence="1">
    <location>
        <begin position="208"/>
        <end position="231"/>
    </location>
</feature>
<accession>A0A833SEW6</accession>
<feature type="compositionally biased region" description="Basic and acidic residues" evidence="1">
    <location>
        <begin position="85"/>
        <end position="112"/>
    </location>
</feature>
<reference evidence="2" key="1">
    <citation type="submission" date="2020-04" db="EMBL/GenBank/DDBJ databases">
        <title>Hybrid Assembly of Korean Phytophthora infestans isolates.</title>
        <authorList>
            <person name="Prokchorchik M."/>
            <person name="Lee Y."/>
            <person name="Seo J."/>
            <person name="Cho J.-H."/>
            <person name="Park Y.-E."/>
            <person name="Jang D.-C."/>
            <person name="Im J.-S."/>
            <person name="Choi J.-G."/>
            <person name="Park H.-J."/>
            <person name="Lee G.-B."/>
            <person name="Lee Y.-G."/>
            <person name="Hong S.-Y."/>
            <person name="Cho K."/>
            <person name="Sohn K.H."/>
        </authorList>
    </citation>
    <scope>NUCLEOTIDE SEQUENCE</scope>
    <source>
        <strain evidence="2">KR_1_A1</strain>
    </source>
</reference>
<dbReference type="EMBL" id="WSZM01000001">
    <property type="protein sequence ID" value="KAF4047502.1"/>
    <property type="molecule type" value="Genomic_DNA"/>
</dbReference>
<name>A0A833SEW6_PHYIN</name>
<organism evidence="2 3">
    <name type="scientific">Phytophthora infestans</name>
    <name type="common">Potato late blight agent</name>
    <name type="synonym">Botrytis infestans</name>
    <dbReference type="NCBI Taxonomy" id="4787"/>
    <lineage>
        <taxon>Eukaryota</taxon>
        <taxon>Sar</taxon>
        <taxon>Stramenopiles</taxon>
        <taxon>Oomycota</taxon>
        <taxon>Peronosporomycetes</taxon>
        <taxon>Peronosporales</taxon>
        <taxon>Peronosporaceae</taxon>
        <taxon>Phytophthora</taxon>
    </lineage>
</organism>
<evidence type="ECO:0000313" key="2">
    <source>
        <dbReference type="EMBL" id="KAF4047502.1"/>
    </source>
</evidence>
<comment type="caution">
    <text evidence="2">The sequence shown here is derived from an EMBL/GenBank/DDBJ whole genome shotgun (WGS) entry which is preliminary data.</text>
</comment>
<feature type="compositionally biased region" description="Polar residues" evidence="1">
    <location>
        <begin position="1"/>
        <end position="11"/>
    </location>
</feature>
<sequence>MARTKTVQISATPGGMVTRSQSPGVTRLAPTKTAPTTTNPTTQPTMVMVSSDSAMGTGAPARRQAASESQRPATPMEQAAVDSADGVRRQARNNEPDEAHDSEDDVPREPEAVHGTATRNRRATNTDRDDGDAAVPVSDAAALVTAMQQLVTTMARLESRVGAMETTHVAPVAPVQRSAASAQESATTIVQQLAPARRSPSPLAARVVQAAGGDGRVRVQRTRGTEKIQHR</sequence>
<gene>
    <name evidence="2" type="ORF">GN244_ATG00056</name>
</gene>
<evidence type="ECO:0000313" key="3">
    <source>
        <dbReference type="Proteomes" id="UP000602510"/>
    </source>
</evidence>
<proteinExistence type="predicted"/>
<keyword evidence="3" id="KW-1185">Reference proteome</keyword>
<dbReference type="Proteomes" id="UP000602510">
    <property type="component" value="Unassembled WGS sequence"/>
</dbReference>